<proteinExistence type="predicted"/>
<dbReference type="Proteomes" id="UP001652431">
    <property type="component" value="Unassembled WGS sequence"/>
</dbReference>
<evidence type="ECO:0000313" key="13">
    <source>
        <dbReference type="EMBL" id="MCU6686425.1"/>
    </source>
</evidence>
<evidence type="ECO:0000256" key="8">
    <source>
        <dbReference type="ARBA" id="ARBA00023163"/>
    </source>
</evidence>
<dbReference type="EMBL" id="JAOQJU010000006">
    <property type="protein sequence ID" value="MCU6686425.1"/>
    <property type="molecule type" value="Genomic_DNA"/>
</dbReference>
<comment type="function">
    <text evidence="9">May play the central regulatory role in sporulation. It may be an element of the effector pathway responsible for the activation of sporulation genes in response to nutritional stress. Spo0A may act in concert with spo0H (a sigma factor) to control the expression of some genes that are critical to the sporulation process.</text>
</comment>
<keyword evidence="8" id="KW-0804">Transcription</keyword>
<dbReference type="PROSITE" id="PS01124">
    <property type="entry name" value="HTH_ARAC_FAMILY_2"/>
    <property type="match status" value="1"/>
</dbReference>
<evidence type="ECO:0000259" key="11">
    <source>
        <dbReference type="PROSITE" id="PS01124"/>
    </source>
</evidence>
<evidence type="ECO:0000256" key="1">
    <source>
        <dbReference type="ARBA" id="ARBA00004496"/>
    </source>
</evidence>
<evidence type="ECO:0000256" key="2">
    <source>
        <dbReference type="ARBA" id="ARBA00018672"/>
    </source>
</evidence>
<evidence type="ECO:0000313" key="14">
    <source>
        <dbReference type="Proteomes" id="UP001652431"/>
    </source>
</evidence>
<evidence type="ECO:0000256" key="7">
    <source>
        <dbReference type="ARBA" id="ARBA00023125"/>
    </source>
</evidence>
<keyword evidence="14" id="KW-1185">Reference proteome</keyword>
<evidence type="ECO:0000256" key="5">
    <source>
        <dbReference type="ARBA" id="ARBA00023012"/>
    </source>
</evidence>
<dbReference type="InterPro" id="IPR011006">
    <property type="entry name" value="CheY-like_superfamily"/>
</dbReference>
<evidence type="ECO:0000259" key="12">
    <source>
        <dbReference type="PROSITE" id="PS50110"/>
    </source>
</evidence>
<dbReference type="Gene3D" id="3.40.50.2300">
    <property type="match status" value="1"/>
</dbReference>
<dbReference type="RefSeq" id="WP_158369503.1">
    <property type="nucleotide sequence ID" value="NZ_JAOQJU010000006.1"/>
</dbReference>
<keyword evidence="6" id="KW-0805">Transcription regulation</keyword>
<feature type="modified residue" description="4-aspartylphosphate" evidence="10">
    <location>
        <position position="55"/>
    </location>
</feature>
<keyword evidence="4 10" id="KW-0597">Phosphoprotein</keyword>
<evidence type="ECO:0000256" key="3">
    <source>
        <dbReference type="ARBA" id="ARBA00022490"/>
    </source>
</evidence>
<dbReference type="SMART" id="SM00342">
    <property type="entry name" value="HTH_ARAC"/>
    <property type="match status" value="1"/>
</dbReference>
<dbReference type="InterPro" id="IPR018060">
    <property type="entry name" value="HTH_AraC"/>
</dbReference>
<organism evidence="13 14">
    <name type="scientific">Dorea acetigenes</name>
    <dbReference type="NCBI Taxonomy" id="2981787"/>
    <lineage>
        <taxon>Bacteria</taxon>
        <taxon>Bacillati</taxon>
        <taxon>Bacillota</taxon>
        <taxon>Clostridia</taxon>
        <taxon>Lachnospirales</taxon>
        <taxon>Lachnospiraceae</taxon>
        <taxon>Dorea</taxon>
    </lineage>
</organism>
<keyword evidence="3" id="KW-0963">Cytoplasm</keyword>
<comment type="caution">
    <text evidence="13">The sequence shown here is derived from an EMBL/GenBank/DDBJ whole genome shotgun (WGS) entry which is preliminary data.</text>
</comment>
<feature type="domain" description="HTH araC/xylS-type" evidence="11">
    <location>
        <begin position="418"/>
        <end position="516"/>
    </location>
</feature>
<evidence type="ECO:0000256" key="6">
    <source>
        <dbReference type="ARBA" id="ARBA00023015"/>
    </source>
</evidence>
<dbReference type="InterPro" id="IPR051552">
    <property type="entry name" value="HptR"/>
</dbReference>
<evidence type="ECO:0000256" key="4">
    <source>
        <dbReference type="ARBA" id="ARBA00022553"/>
    </source>
</evidence>
<dbReference type="Pfam" id="PF12833">
    <property type="entry name" value="HTH_18"/>
    <property type="match status" value="1"/>
</dbReference>
<dbReference type="InterPro" id="IPR009057">
    <property type="entry name" value="Homeodomain-like_sf"/>
</dbReference>
<dbReference type="PROSITE" id="PS50110">
    <property type="entry name" value="RESPONSE_REGULATORY"/>
    <property type="match status" value="1"/>
</dbReference>
<comment type="subcellular location">
    <subcellularLocation>
        <location evidence="1">Cytoplasm</location>
    </subcellularLocation>
</comment>
<dbReference type="SUPFAM" id="SSF52172">
    <property type="entry name" value="CheY-like"/>
    <property type="match status" value="1"/>
</dbReference>
<feature type="domain" description="Response regulatory" evidence="12">
    <location>
        <begin position="3"/>
        <end position="122"/>
    </location>
</feature>
<dbReference type="PANTHER" id="PTHR42713">
    <property type="entry name" value="HISTIDINE KINASE-RELATED"/>
    <property type="match status" value="1"/>
</dbReference>
<dbReference type="SUPFAM" id="SSF46689">
    <property type="entry name" value="Homeodomain-like"/>
    <property type="match status" value="2"/>
</dbReference>
<dbReference type="CDD" id="cd17536">
    <property type="entry name" value="REC_YesN-like"/>
    <property type="match status" value="1"/>
</dbReference>
<keyword evidence="5" id="KW-0902">Two-component regulatory system</keyword>
<accession>A0ABT2RLZ0</accession>
<sequence>MYKLLVVDDEKMIRMGIKNGIDWKEVGIDEVFTAASAREALEVIEKEHPQIMLTDISMTEMTGLDLIDRIRNEKKDKEMRILVLTGYDRFDYARQCLRLRVQNFLLKPIDEEELKKSVSEQVEALKAIRMQQEMNRRKLRTEGTRKQMEMEQFMRDLVHQRITADSAKSYPEELVNERERAAEVVILIPEVYVGKDSEQDFHKLTVKSICMDMIDARRAGITFFDDDGKIVLIFFVSDTGKNVAEKVEELTEILKTECDIKPRAVVGSQVQGLDSLYVSYNDALRLMEQERKGFRKIVRSSSEQDREQIIQDIYREFKQAMIADIADGERVMHVYEKFERAVQTYNLSALQVQRWCVELAAGIFFSYMLETGEMADNRLEAFMKSLIGAGREEVLEITGTFIRKLIFKEENNQHEIIANARRYIDEHIEENLSVANLADRFYVSPNYFSSLFKREMKEGCSEYIIKKRIEKSKYLLETTTMKAGKIAVMVGYNDTNYFSLAFKKHTGMSPIRYREKMHRKHL</sequence>
<evidence type="ECO:0000256" key="10">
    <source>
        <dbReference type="PROSITE-ProRule" id="PRU00169"/>
    </source>
</evidence>
<protein>
    <recommendedName>
        <fullName evidence="2">Stage 0 sporulation protein A homolog</fullName>
    </recommendedName>
</protein>
<keyword evidence="7" id="KW-0238">DNA-binding</keyword>
<dbReference type="InterPro" id="IPR001789">
    <property type="entry name" value="Sig_transdc_resp-reg_receiver"/>
</dbReference>
<dbReference type="PANTHER" id="PTHR42713:SF3">
    <property type="entry name" value="TRANSCRIPTIONAL REGULATORY PROTEIN HPTR"/>
    <property type="match status" value="1"/>
</dbReference>
<name>A0ABT2RLZ0_9FIRM</name>
<reference evidence="13 14" key="1">
    <citation type="journal article" date="2021" name="ISME Commun">
        <title>Automated analysis of genomic sequences facilitates high-throughput and comprehensive description of bacteria.</title>
        <authorList>
            <person name="Hitch T.C.A."/>
        </authorList>
    </citation>
    <scope>NUCLEOTIDE SEQUENCE [LARGE SCALE GENOMIC DNA]</scope>
    <source>
        <strain evidence="13 14">Sanger_03</strain>
    </source>
</reference>
<dbReference type="SMART" id="SM00448">
    <property type="entry name" value="REC"/>
    <property type="match status" value="1"/>
</dbReference>
<dbReference type="Pfam" id="PF00072">
    <property type="entry name" value="Response_reg"/>
    <property type="match status" value="1"/>
</dbReference>
<gene>
    <name evidence="13" type="ORF">OCV99_07660</name>
</gene>
<evidence type="ECO:0000256" key="9">
    <source>
        <dbReference type="ARBA" id="ARBA00024867"/>
    </source>
</evidence>
<dbReference type="Gene3D" id="1.10.10.60">
    <property type="entry name" value="Homeodomain-like"/>
    <property type="match status" value="2"/>
</dbReference>